<evidence type="ECO:0000313" key="2">
    <source>
        <dbReference type="EMBL" id="KAF7372529.1"/>
    </source>
</evidence>
<proteinExistence type="predicted"/>
<evidence type="ECO:0000256" key="1">
    <source>
        <dbReference type="SAM" id="MobiDB-lite"/>
    </source>
</evidence>
<feature type="region of interest" description="Disordered" evidence="1">
    <location>
        <begin position="239"/>
        <end position="271"/>
    </location>
</feature>
<dbReference type="EMBL" id="JACAZI010000001">
    <property type="protein sequence ID" value="KAF7372529.1"/>
    <property type="molecule type" value="Genomic_DNA"/>
</dbReference>
<gene>
    <name evidence="2" type="ORF">MVEN_00115100</name>
</gene>
<dbReference type="AlphaFoldDB" id="A0A8H6Z8F9"/>
<dbReference type="OrthoDB" id="2910645at2759"/>
<protein>
    <submittedName>
        <fullName evidence="2">Uncharacterized protein</fullName>
    </submittedName>
</protein>
<name>A0A8H6Z8F9_9AGAR</name>
<keyword evidence="3" id="KW-1185">Reference proteome</keyword>
<reference evidence="2" key="1">
    <citation type="submission" date="2020-05" db="EMBL/GenBank/DDBJ databases">
        <title>Mycena genomes resolve the evolution of fungal bioluminescence.</title>
        <authorList>
            <person name="Tsai I.J."/>
        </authorList>
    </citation>
    <scope>NUCLEOTIDE SEQUENCE</scope>
    <source>
        <strain evidence="2">CCC161011</strain>
    </source>
</reference>
<accession>A0A8H6Z8F9</accession>
<organism evidence="2 3">
    <name type="scientific">Mycena venus</name>
    <dbReference type="NCBI Taxonomy" id="2733690"/>
    <lineage>
        <taxon>Eukaryota</taxon>
        <taxon>Fungi</taxon>
        <taxon>Dikarya</taxon>
        <taxon>Basidiomycota</taxon>
        <taxon>Agaricomycotina</taxon>
        <taxon>Agaricomycetes</taxon>
        <taxon>Agaricomycetidae</taxon>
        <taxon>Agaricales</taxon>
        <taxon>Marasmiineae</taxon>
        <taxon>Mycenaceae</taxon>
        <taxon>Mycena</taxon>
    </lineage>
</organism>
<sequence length="402" mass="44502">MQSDLNRLSRLTASRSQVFASRSVIVTMKDLASLAKDASAIAVALSQLLSKPSDTPLPKDLAMVTAQAEKIAADLAEVADADQRLRATELDPVPELQYTSHPNPIYVPRLPPPYLLHVFRNVLPPRLPGIIYESMVDRLACAFLGHYLPTSHQFLLQPQHTFRRIATEKSDSLQAEWSTTANDGDGSSQRADLSANRGVVFPERDLQSEDRDTSFLALPKAHEPNLDFLLGIPEASSSPPRRFTIPKPRADGPSTVARTGLDTNDRFVDTSPSGLRKPDISILYQGIPSQSDSKIVQHYPGVESAVLAVEVPVGMGKNFSREVSPEMRFFAFTLRGSGLEVAMYQFAAECTDIEPILLSPVSQDPWTPVYHPRVHREMCCFAREVQTTWQKYGLCWAYEVAA</sequence>
<dbReference type="Proteomes" id="UP000620124">
    <property type="component" value="Unassembled WGS sequence"/>
</dbReference>
<evidence type="ECO:0000313" key="3">
    <source>
        <dbReference type="Proteomes" id="UP000620124"/>
    </source>
</evidence>
<comment type="caution">
    <text evidence="2">The sequence shown here is derived from an EMBL/GenBank/DDBJ whole genome shotgun (WGS) entry which is preliminary data.</text>
</comment>